<sequence length="157" mass="17265">MAEATNQTVDVSDILLDPNVQLSLNTVLEKMPELAELMSALTKNEETLQSLVKVIDSLPTLAKLLRLVDRVYGAVEDAVTDGSTMEGAVKMAQGYVQPVIGTVQKGYRAFEVAKERSEQDTTKYNVFSLLKMLKDPNVQKALRFTQAMLDALGEDKA</sequence>
<dbReference type="EMBL" id="JBHUCX010000018">
    <property type="protein sequence ID" value="MFD1674210.1"/>
    <property type="molecule type" value="Genomic_DNA"/>
</dbReference>
<evidence type="ECO:0000313" key="2">
    <source>
        <dbReference type="Proteomes" id="UP001597079"/>
    </source>
</evidence>
<dbReference type="Pfam" id="PF07849">
    <property type="entry name" value="DUF1641"/>
    <property type="match status" value="1"/>
</dbReference>
<comment type="caution">
    <text evidence="1">The sequence shown here is derived from an EMBL/GenBank/DDBJ whole genome shotgun (WGS) entry which is preliminary data.</text>
</comment>
<gene>
    <name evidence="1" type="ORF">ACFSB2_05715</name>
</gene>
<name>A0ABW4JFL7_9BACL</name>
<protein>
    <submittedName>
        <fullName evidence="1">DUF1641 domain-containing protein</fullName>
    </submittedName>
</protein>
<dbReference type="Proteomes" id="UP001597079">
    <property type="component" value="Unassembled WGS sequence"/>
</dbReference>
<proteinExistence type="predicted"/>
<organism evidence="1 2">
    <name type="scientific">Alicyclobacillus fodiniaquatilis</name>
    <dbReference type="NCBI Taxonomy" id="1661150"/>
    <lineage>
        <taxon>Bacteria</taxon>
        <taxon>Bacillati</taxon>
        <taxon>Bacillota</taxon>
        <taxon>Bacilli</taxon>
        <taxon>Bacillales</taxon>
        <taxon>Alicyclobacillaceae</taxon>
        <taxon>Alicyclobacillus</taxon>
    </lineage>
</organism>
<reference evidence="2" key="1">
    <citation type="journal article" date="2019" name="Int. J. Syst. Evol. Microbiol.">
        <title>The Global Catalogue of Microorganisms (GCM) 10K type strain sequencing project: providing services to taxonomists for standard genome sequencing and annotation.</title>
        <authorList>
            <consortium name="The Broad Institute Genomics Platform"/>
            <consortium name="The Broad Institute Genome Sequencing Center for Infectious Disease"/>
            <person name="Wu L."/>
            <person name="Ma J."/>
        </authorList>
    </citation>
    <scope>NUCLEOTIDE SEQUENCE [LARGE SCALE GENOMIC DNA]</scope>
    <source>
        <strain evidence="2">CGMCC 1.12286</strain>
    </source>
</reference>
<keyword evidence="2" id="KW-1185">Reference proteome</keyword>
<dbReference type="RefSeq" id="WP_377942060.1">
    <property type="nucleotide sequence ID" value="NZ_JBHUCX010000018.1"/>
</dbReference>
<accession>A0ABW4JFL7</accession>
<dbReference type="InterPro" id="IPR012440">
    <property type="entry name" value="DUF1641"/>
</dbReference>
<evidence type="ECO:0000313" key="1">
    <source>
        <dbReference type="EMBL" id="MFD1674210.1"/>
    </source>
</evidence>